<evidence type="ECO:0000313" key="4">
    <source>
        <dbReference type="Proteomes" id="UP000694865"/>
    </source>
</evidence>
<feature type="compositionally biased region" description="Polar residues" evidence="2">
    <location>
        <begin position="1054"/>
        <end position="1065"/>
    </location>
</feature>
<feature type="compositionally biased region" description="Polar residues" evidence="2">
    <location>
        <begin position="802"/>
        <end position="812"/>
    </location>
</feature>
<accession>A0ABM0MJS0</accession>
<proteinExistence type="predicted"/>
<feature type="region of interest" description="Disordered" evidence="2">
    <location>
        <begin position="1043"/>
        <end position="1074"/>
    </location>
</feature>
<feature type="compositionally biased region" description="Polar residues" evidence="2">
    <location>
        <begin position="755"/>
        <end position="767"/>
    </location>
</feature>
<feature type="domain" description="Kinase D-interacting substrate of 220 kDa-like SAM" evidence="3">
    <location>
        <begin position="343"/>
        <end position="416"/>
    </location>
</feature>
<feature type="region of interest" description="Disordered" evidence="2">
    <location>
        <begin position="709"/>
        <end position="736"/>
    </location>
</feature>
<reference evidence="5" key="1">
    <citation type="submission" date="2025-08" db="UniProtKB">
        <authorList>
            <consortium name="RefSeq"/>
        </authorList>
    </citation>
    <scope>IDENTIFICATION</scope>
    <source>
        <tissue evidence="5">Testes</tissue>
    </source>
</reference>
<dbReference type="InterPro" id="IPR013761">
    <property type="entry name" value="SAM/pointed_sf"/>
</dbReference>
<dbReference type="PANTHER" id="PTHR24116:SF0">
    <property type="entry name" value="KINASE D-INTERACTING SUBSTRATE OF 220 KDA"/>
    <property type="match status" value="1"/>
</dbReference>
<feature type="region of interest" description="Disordered" evidence="2">
    <location>
        <begin position="999"/>
        <end position="1028"/>
    </location>
</feature>
<keyword evidence="4" id="KW-1185">Reference proteome</keyword>
<protein>
    <submittedName>
        <fullName evidence="5">Kinase D-interacting substrate of 220 kDa-like isoform X1</fullName>
    </submittedName>
</protein>
<feature type="compositionally biased region" description="Basic and acidic residues" evidence="2">
    <location>
        <begin position="819"/>
        <end position="829"/>
    </location>
</feature>
<organism evidence="4 5">
    <name type="scientific">Saccoglossus kowalevskii</name>
    <name type="common">Acorn worm</name>
    <dbReference type="NCBI Taxonomy" id="10224"/>
    <lineage>
        <taxon>Eukaryota</taxon>
        <taxon>Metazoa</taxon>
        <taxon>Hemichordata</taxon>
        <taxon>Enteropneusta</taxon>
        <taxon>Harrimaniidae</taxon>
        <taxon>Saccoglossus</taxon>
    </lineage>
</organism>
<feature type="region of interest" description="Disordered" evidence="2">
    <location>
        <begin position="565"/>
        <end position="601"/>
    </location>
</feature>
<dbReference type="InterPro" id="IPR057092">
    <property type="entry name" value="SAM_KIDINS220"/>
</dbReference>
<feature type="coiled-coil region" evidence="1">
    <location>
        <begin position="73"/>
        <end position="100"/>
    </location>
</feature>
<feature type="compositionally biased region" description="Low complexity" evidence="2">
    <location>
        <begin position="883"/>
        <end position="899"/>
    </location>
</feature>
<dbReference type="Gene3D" id="3.30.70.1820">
    <property type="entry name" value="L1 transposable element, RRM domain"/>
    <property type="match status" value="1"/>
</dbReference>
<feature type="region of interest" description="Disordered" evidence="2">
    <location>
        <begin position="463"/>
        <end position="494"/>
    </location>
</feature>
<evidence type="ECO:0000256" key="1">
    <source>
        <dbReference type="SAM" id="Coils"/>
    </source>
</evidence>
<name>A0ABM0MJS0_SACKO</name>
<feature type="region of interest" description="Disordered" evidence="2">
    <location>
        <begin position="755"/>
        <end position="784"/>
    </location>
</feature>
<feature type="compositionally biased region" description="Basic residues" evidence="2">
    <location>
        <begin position="588"/>
        <end position="597"/>
    </location>
</feature>
<feature type="compositionally biased region" description="Low complexity" evidence="2">
    <location>
        <begin position="937"/>
        <end position="946"/>
    </location>
</feature>
<dbReference type="RefSeq" id="XP_006820261.1">
    <property type="nucleotide sequence ID" value="XM_006820198.1"/>
</dbReference>
<feature type="compositionally biased region" description="Gly residues" evidence="2">
    <location>
        <begin position="268"/>
        <end position="280"/>
    </location>
</feature>
<evidence type="ECO:0000256" key="2">
    <source>
        <dbReference type="SAM" id="MobiDB-lite"/>
    </source>
</evidence>
<gene>
    <name evidence="5" type="primary">LOC102810320</name>
</gene>
<dbReference type="Pfam" id="PF23307">
    <property type="entry name" value="SAM_KIDINS220"/>
    <property type="match status" value="1"/>
</dbReference>
<sequence>MLEFPLTRQICKHQLAFLCLMTPLISMDDLSVSEGLLLAMLCDGDIEQNPGPFKSKHKKSASAEELNSLSVSMSKVVEMLHTANENIAELNNKLDGQQIDFGQMQDIQKTIEAEVYQLKKENGELKKMVNGQSEVLDSLSRCNNVRIFGINEDDQEDEPKVASILSHHLGMVIGPKTIECVYRVGKPKDGYTRAVIVKFHSWKDKMFVLHNKLRFRDTQYFLVDDMNNKYGEHKKLPQARRNRPPSWAKDIHQTHDGSILVHNPYAPSGGGGGTGRGGPSGSLMSPRSSWYGGQYGANGNFSRGGWKRMSLPSPGTHLGAYNAGQPLIGNELLSPTSESGTDGMSIKDVCDRLLTLEGIDQHMIPKYQARVAENNINGHVLLQCDVDELKKVLGMTFGDWQLFRAMVIRIRNQERMRCGDFCDGSDIAMADIEGQEGGHLRVPGPDSFLTLSYEELRPISLLASNSPRSSPKLDESPTANPPDGPFSQSHDGVSENLHHNVNVQFDKLQCRTIPNHSKEEKKKHGKSVVLKNVSDENFELNTIVIHSNGSNSTNNSAKDLLAAKKEKDEDMTENTLAKTDQEPEPVRGRPHINKPKGKPSNMAYTMSYISDFSSAESLQNIQDRANGQDHLLDHQKDGQFLEELQKLKKKMSLSKESLSKKGEEADNEMSPLLTPVEKRKIPKGRPKLLRSLESLDFDTEDIPLIDDNDVEDSFREERAESEEGQLDENGIDNRRDTLADDVNGEELHIVEDEVPQQTASGDANTFLNVRPRVPSNGSNFSSVERKGKEVDHLFKFLDNEENNFGSSRQDGGNISEMLEVDRNGRERSSSMDATVGSNSERRSSISSIPLATSPDEAEDDESDAKGVESDSLSLQSKLEDVNEVSPSPSEPTATSTPVSQLEAQERRKRFNKPSQSIQGFPGEQEAVAEARRRPPLRRSASASSPYRHSDTSAMTYWGTQRPRLKTLEESFEEYISVTTATNKKVRDKERLTTNTKPFHLYNAPFRGSGYGSRARDNLKRRSAPPNMTQPLELSMHELYIEAKPPSPEDKEIETITSKITQTQKEGSPRQDTHC</sequence>
<feature type="compositionally biased region" description="Acidic residues" evidence="2">
    <location>
        <begin position="719"/>
        <end position="730"/>
    </location>
</feature>
<dbReference type="GeneID" id="102810320"/>
<dbReference type="PANTHER" id="PTHR24116">
    <property type="entry name" value="KINASE D-INTERACTING SUBSTRATE OF 220 KDA"/>
    <property type="match status" value="1"/>
</dbReference>
<keyword evidence="1" id="KW-0175">Coiled coil</keyword>
<dbReference type="InterPro" id="IPR052771">
    <property type="entry name" value="Neurotrophin_sig_adaptor"/>
</dbReference>
<evidence type="ECO:0000259" key="3">
    <source>
        <dbReference type="Pfam" id="PF23307"/>
    </source>
</evidence>
<dbReference type="SUPFAM" id="SSF47769">
    <property type="entry name" value="SAM/Pointed domain"/>
    <property type="match status" value="1"/>
</dbReference>
<evidence type="ECO:0000313" key="5">
    <source>
        <dbReference type="RefSeq" id="XP_006820261.1"/>
    </source>
</evidence>
<feature type="region of interest" description="Disordered" evidence="2">
    <location>
        <begin position="262"/>
        <end position="285"/>
    </location>
</feature>
<feature type="compositionally biased region" description="Basic and acidic residues" evidence="2">
    <location>
        <begin position="1043"/>
        <end position="1053"/>
    </location>
</feature>
<dbReference type="Proteomes" id="UP000694865">
    <property type="component" value="Unplaced"/>
</dbReference>
<feature type="region of interest" description="Disordered" evidence="2">
    <location>
        <begin position="799"/>
        <end position="954"/>
    </location>
</feature>